<evidence type="ECO:0000256" key="11">
    <source>
        <dbReference type="ARBA" id="ARBA00029811"/>
    </source>
</evidence>
<keyword evidence="6" id="KW-0645">Protease</keyword>
<comment type="catalytic activity">
    <reaction evidence="1">
        <text>Release of an N-terminal amino acid, Xaa-|-Yaa- from a peptide, amide or arylamide. Xaa is preferably Ala, but may be most amino acids including Pro (slow action). When a terminal hydrophobic residue is followed by a prolyl residue, the two may be released as an intact Xaa-Pro dipeptide.</text>
        <dbReference type="EC" id="3.4.11.2"/>
    </reaction>
</comment>
<evidence type="ECO:0000256" key="6">
    <source>
        <dbReference type="ARBA" id="ARBA00022670"/>
    </source>
</evidence>
<evidence type="ECO:0000256" key="2">
    <source>
        <dbReference type="ARBA" id="ARBA00001947"/>
    </source>
</evidence>
<keyword evidence="8" id="KW-0378">Hydrolase</keyword>
<evidence type="ECO:0000256" key="4">
    <source>
        <dbReference type="ARBA" id="ARBA00012564"/>
    </source>
</evidence>
<reference evidence="16 17" key="1">
    <citation type="journal article" date="2019" name="Int. J. Syst. Evol. Microbiol.">
        <title>The Global Catalogue of Microorganisms (GCM) 10K type strain sequencing project: providing services to taxonomists for standard genome sequencing and annotation.</title>
        <authorList>
            <consortium name="The Broad Institute Genomics Platform"/>
            <consortium name="The Broad Institute Genome Sequencing Center for Infectious Disease"/>
            <person name="Wu L."/>
            <person name="Ma J."/>
        </authorList>
    </citation>
    <scope>NUCLEOTIDE SEQUENCE [LARGE SCALE GENOMIC DNA]</scope>
    <source>
        <strain evidence="16 17">JCM 16021</strain>
    </source>
</reference>
<gene>
    <name evidence="16" type="ORF">GCM10009843_39480</name>
</gene>
<comment type="cofactor">
    <cofactor evidence="2">
        <name>Zn(2+)</name>
        <dbReference type="ChEBI" id="CHEBI:29105"/>
    </cofactor>
</comment>
<dbReference type="PANTHER" id="PTHR11533">
    <property type="entry name" value="PROTEASE M1 ZINC METALLOPROTEASE"/>
    <property type="match status" value="1"/>
</dbReference>
<dbReference type="CDD" id="cd09603">
    <property type="entry name" value="M1_APN_like"/>
    <property type="match status" value="1"/>
</dbReference>
<dbReference type="InterPro" id="IPR042097">
    <property type="entry name" value="Aminopeptidase_N-like_N_sf"/>
</dbReference>
<dbReference type="Gene3D" id="1.10.390.10">
    <property type="entry name" value="Neutral Protease Domain 2"/>
    <property type="match status" value="1"/>
</dbReference>
<name>A0ABN2YXV9_9ACTN</name>
<sequence>MRSARWLTALVLVIALVAVAVFWLKDDAEPASEGSGTGSSGAPGGAGDQVGSDAYREVPDELAVAVSQTREDSYYPDVGDPGVDSLHHDLVLAWDPDERLLTGTDTLTFRATETADEFQLDLGEALEVESTSLDGEPVEHTHDGKDLVVQAPVEEDSVHVLEVAYSGTPEPVDAPTTRTDFTTSGFTITPAGEVWTMQEPYGAFTWYPVNDQPADKALYDFEVSAPARWIGVANGELTSEDVVGDKGARRRVTTFHTDEPMSSYLTTLAIGDYGLEEQVTDSGVPISLWVPEDKPHAVPRVRFAKEALEWVEDKLGPYPFSTAGILVTDSQSGMETQTLITLGDNDYVLSKQVIVHEFVHQWYGDQTSPTDWRDVWMNEGMTMYLQAVWNDEHAGPSLEATMADYAAADAFLRGKSGPPGAYDPGTFGEGNIYYLPALMWHTLRQQIGDDAFWEMVRAWPGVHDNSGATREVYLDWVEQQTGEELSQFFADWLTGTDSPEAAATDG</sequence>
<dbReference type="InterPro" id="IPR014782">
    <property type="entry name" value="Peptidase_M1_dom"/>
</dbReference>
<feature type="region of interest" description="Disordered" evidence="13">
    <location>
        <begin position="30"/>
        <end position="52"/>
    </location>
</feature>
<dbReference type="Pfam" id="PF01433">
    <property type="entry name" value="Peptidase_M1"/>
    <property type="match status" value="1"/>
</dbReference>
<keyword evidence="7" id="KW-0479">Metal-binding</keyword>
<evidence type="ECO:0000256" key="5">
    <source>
        <dbReference type="ARBA" id="ARBA00015611"/>
    </source>
</evidence>
<dbReference type="EMBL" id="BAAAQQ010000014">
    <property type="protein sequence ID" value="GAA2133721.1"/>
    <property type="molecule type" value="Genomic_DNA"/>
</dbReference>
<dbReference type="InterPro" id="IPR027268">
    <property type="entry name" value="Peptidase_M4/M1_CTD_sf"/>
</dbReference>
<feature type="domain" description="Aminopeptidase N-like N-terminal" evidence="15">
    <location>
        <begin position="85"/>
        <end position="265"/>
    </location>
</feature>
<dbReference type="RefSeq" id="WP_344305581.1">
    <property type="nucleotide sequence ID" value="NZ_BAAAQQ010000014.1"/>
</dbReference>
<dbReference type="Proteomes" id="UP001500575">
    <property type="component" value="Unassembled WGS sequence"/>
</dbReference>
<evidence type="ECO:0000256" key="12">
    <source>
        <dbReference type="ARBA" id="ARBA00031533"/>
    </source>
</evidence>
<comment type="similarity">
    <text evidence="3">Belongs to the peptidase M1 family.</text>
</comment>
<feature type="domain" description="Peptidase M1 membrane alanine aminopeptidase" evidence="14">
    <location>
        <begin position="304"/>
        <end position="492"/>
    </location>
</feature>
<evidence type="ECO:0000259" key="14">
    <source>
        <dbReference type="Pfam" id="PF01433"/>
    </source>
</evidence>
<evidence type="ECO:0000259" key="15">
    <source>
        <dbReference type="Pfam" id="PF17900"/>
    </source>
</evidence>
<comment type="caution">
    <text evidence="16">The sequence shown here is derived from an EMBL/GenBank/DDBJ whole genome shotgun (WGS) entry which is preliminary data.</text>
</comment>
<evidence type="ECO:0000313" key="16">
    <source>
        <dbReference type="EMBL" id="GAA2133721.1"/>
    </source>
</evidence>
<dbReference type="InterPro" id="IPR045357">
    <property type="entry name" value="Aminopeptidase_N-like_N"/>
</dbReference>
<evidence type="ECO:0000256" key="13">
    <source>
        <dbReference type="SAM" id="MobiDB-lite"/>
    </source>
</evidence>
<keyword evidence="9" id="KW-0862">Zinc</keyword>
<dbReference type="PRINTS" id="PR00756">
    <property type="entry name" value="ALADIPTASE"/>
</dbReference>
<evidence type="ECO:0000256" key="9">
    <source>
        <dbReference type="ARBA" id="ARBA00022833"/>
    </source>
</evidence>
<evidence type="ECO:0000256" key="8">
    <source>
        <dbReference type="ARBA" id="ARBA00022801"/>
    </source>
</evidence>
<proteinExistence type="inferred from homology"/>
<dbReference type="Gene3D" id="2.60.40.1730">
    <property type="entry name" value="tricorn interacting facor f3 domain"/>
    <property type="match status" value="1"/>
</dbReference>
<dbReference type="EC" id="3.4.11.2" evidence="4"/>
<evidence type="ECO:0000313" key="17">
    <source>
        <dbReference type="Proteomes" id="UP001500575"/>
    </source>
</evidence>
<evidence type="ECO:0000256" key="3">
    <source>
        <dbReference type="ARBA" id="ARBA00010136"/>
    </source>
</evidence>
<dbReference type="InterPro" id="IPR001930">
    <property type="entry name" value="Peptidase_M1"/>
</dbReference>
<dbReference type="InterPro" id="IPR050344">
    <property type="entry name" value="Peptidase_M1_aminopeptidases"/>
</dbReference>
<accession>A0ABN2YXV9</accession>
<evidence type="ECO:0000256" key="7">
    <source>
        <dbReference type="ARBA" id="ARBA00022723"/>
    </source>
</evidence>
<keyword evidence="10" id="KW-0482">Metalloprotease</keyword>
<evidence type="ECO:0000256" key="10">
    <source>
        <dbReference type="ARBA" id="ARBA00023049"/>
    </source>
</evidence>
<dbReference type="Pfam" id="PF17900">
    <property type="entry name" value="Peptidase_M1_N"/>
    <property type="match status" value="1"/>
</dbReference>
<keyword evidence="17" id="KW-1185">Reference proteome</keyword>
<organism evidence="16 17">
    <name type="scientific">Nocardioides bigeumensis</name>
    <dbReference type="NCBI Taxonomy" id="433657"/>
    <lineage>
        <taxon>Bacteria</taxon>
        <taxon>Bacillati</taxon>
        <taxon>Actinomycetota</taxon>
        <taxon>Actinomycetes</taxon>
        <taxon>Propionibacteriales</taxon>
        <taxon>Nocardioidaceae</taxon>
        <taxon>Nocardioides</taxon>
    </lineage>
</organism>
<evidence type="ECO:0000256" key="1">
    <source>
        <dbReference type="ARBA" id="ARBA00000098"/>
    </source>
</evidence>
<dbReference type="SUPFAM" id="SSF55486">
    <property type="entry name" value="Metalloproteases ('zincins'), catalytic domain"/>
    <property type="match status" value="1"/>
</dbReference>
<feature type="compositionally biased region" description="Gly residues" evidence="13">
    <location>
        <begin position="35"/>
        <end position="48"/>
    </location>
</feature>
<dbReference type="SUPFAM" id="SSF63737">
    <property type="entry name" value="Leukotriene A4 hydrolase N-terminal domain"/>
    <property type="match status" value="1"/>
</dbReference>
<protein>
    <recommendedName>
        <fullName evidence="5">Aminopeptidase N</fullName>
        <ecNumber evidence="4">3.4.11.2</ecNumber>
    </recommendedName>
    <alternativeName>
        <fullName evidence="11">Alanine aminopeptidase</fullName>
    </alternativeName>
    <alternativeName>
        <fullName evidence="12">Lysyl aminopeptidase</fullName>
    </alternativeName>
</protein>